<dbReference type="PANTHER" id="PTHR42852">
    <property type="entry name" value="THIOL:DISULFIDE INTERCHANGE PROTEIN DSBE"/>
    <property type="match status" value="1"/>
</dbReference>
<dbReference type="GO" id="GO:0015036">
    <property type="term" value="F:disulfide oxidoreductase activity"/>
    <property type="evidence" value="ECO:0007669"/>
    <property type="project" value="UniProtKB-ARBA"/>
</dbReference>
<dbReference type="InterPro" id="IPR000866">
    <property type="entry name" value="AhpC/TSA"/>
</dbReference>
<dbReference type="SUPFAM" id="SSF52833">
    <property type="entry name" value="Thioredoxin-like"/>
    <property type="match status" value="1"/>
</dbReference>
<dbReference type="InterPro" id="IPR036249">
    <property type="entry name" value="Thioredoxin-like_sf"/>
</dbReference>
<dbReference type="Gene3D" id="3.40.30.10">
    <property type="entry name" value="Glutaredoxin"/>
    <property type="match status" value="1"/>
</dbReference>
<dbReference type="PANTHER" id="PTHR42852:SF18">
    <property type="entry name" value="CHROMOSOME UNDETERMINED SCAFFOLD_47, WHOLE GENOME SHOTGUN SEQUENCE"/>
    <property type="match status" value="1"/>
</dbReference>
<evidence type="ECO:0000256" key="2">
    <source>
        <dbReference type="SAM" id="Phobius"/>
    </source>
</evidence>
<sequence>MMSIGPFSIQVVGVFAAVLLAWLLTRAIAKRLPDISHKQAGSLFFDAVFWGLLAARLGYIAQWREEYFAAPMSMLAIGDGGFTWWIGVLAALGFVWWRTRSAQKLRRPVLAGVLAGVAVWFLAGTVVGLLHQSQPLPDVELATLDEEPISLTSYTGRPTVVNLWATWCPPCRREMPVFEQAQAEFPEVNIVMVNQGESARQAQAFLDSEELSLSHVLLDPFSDTMQVTGAQVLPSTLFFDAQGQLVGSHMGEITMASFKNRIANHFEQTVADKE</sequence>
<keyword evidence="2" id="KW-0472">Membrane</keyword>
<dbReference type="EMBL" id="DXFC01000004">
    <property type="protein sequence ID" value="HIX60637.1"/>
    <property type="molecule type" value="Genomic_DNA"/>
</dbReference>
<dbReference type="PROSITE" id="PS51352">
    <property type="entry name" value="THIOREDOXIN_2"/>
    <property type="match status" value="1"/>
</dbReference>
<keyword evidence="1" id="KW-0676">Redox-active center</keyword>
<keyword evidence="2" id="KW-0812">Transmembrane</keyword>
<dbReference type="InterPro" id="IPR013766">
    <property type="entry name" value="Thioredoxin_domain"/>
</dbReference>
<evidence type="ECO:0000313" key="4">
    <source>
        <dbReference type="EMBL" id="HIX60637.1"/>
    </source>
</evidence>
<dbReference type="InterPro" id="IPR017937">
    <property type="entry name" value="Thioredoxin_CS"/>
</dbReference>
<organism evidence="4 5">
    <name type="scientific">Candidatus Halomonas stercoripullorum</name>
    <dbReference type="NCBI Taxonomy" id="2838617"/>
    <lineage>
        <taxon>Bacteria</taxon>
        <taxon>Pseudomonadati</taxon>
        <taxon>Pseudomonadota</taxon>
        <taxon>Gammaproteobacteria</taxon>
        <taxon>Oceanospirillales</taxon>
        <taxon>Halomonadaceae</taxon>
        <taxon>Halomonas</taxon>
    </lineage>
</organism>
<feature type="transmembrane region" description="Helical" evidence="2">
    <location>
        <begin position="41"/>
        <end position="61"/>
    </location>
</feature>
<name>A0A9D2B3Z6_9GAMM</name>
<feature type="transmembrane region" description="Helical" evidence="2">
    <location>
        <begin position="81"/>
        <end position="97"/>
    </location>
</feature>
<accession>A0A9D2B3Z6</accession>
<dbReference type="AlphaFoldDB" id="A0A9D2B3Z6"/>
<dbReference type="PROSITE" id="PS00194">
    <property type="entry name" value="THIOREDOXIN_1"/>
    <property type="match status" value="1"/>
</dbReference>
<dbReference type="Proteomes" id="UP000824248">
    <property type="component" value="Unassembled WGS sequence"/>
</dbReference>
<dbReference type="InterPro" id="IPR001640">
    <property type="entry name" value="Lgt"/>
</dbReference>
<evidence type="ECO:0000313" key="5">
    <source>
        <dbReference type="Proteomes" id="UP000824248"/>
    </source>
</evidence>
<dbReference type="GO" id="GO:0005886">
    <property type="term" value="C:plasma membrane"/>
    <property type="evidence" value="ECO:0007669"/>
    <property type="project" value="InterPro"/>
</dbReference>
<dbReference type="GO" id="GO:0008961">
    <property type="term" value="F:phosphatidylglycerol-prolipoprotein diacylglyceryl transferase activity"/>
    <property type="evidence" value="ECO:0007669"/>
    <property type="project" value="InterPro"/>
</dbReference>
<feature type="transmembrane region" description="Helical" evidence="2">
    <location>
        <begin position="109"/>
        <end position="130"/>
    </location>
</feature>
<dbReference type="GO" id="GO:0016209">
    <property type="term" value="F:antioxidant activity"/>
    <property type="evidence" value="ECO:0007669"/>
    <property type="project" value="InterPro"/>
</dbReference>
<comment type="caution">
    <text evidence="4">The sequence shown here is derived from an EMBL/GenBank/DDBJ whole genome shotgun (WGS) entry which is preliminary data.</text>
</comment>
<dbReference type="InterPro" id="IPR050553">
    <property type="entry name" value="Thioredoxin_ResA/DsbE_sf"/>
</dbReference>
<evidence type="ECO:0000256" key="1">
    <source>
        <dbReference type="ARBA" id="ARBA00023284"/>
    </source>
</evidence>
<protein>
    <submittedName>
        <fullName evidence="4">Redoxin domain-containing protein</fullName>
    </submittedName>
</protein>
<reference evidence="4" key="2">
    <citation type="submission" date="2021-04" db="EMBL/GenBank/DDBJ databases">
        <authorList>
            <person name="Gilroy R."/>
        </authorList>
    </citation>
    <scope>NUCLEOTIDE SEQUENCE</scope>
    <source>
        <strain evidence="4">1193</strain>
    </source>
</reference>
<reference evidence="4" key="1">
    <citation type="journal article" date="2021" name="PeerJ">
        <title>Extensive microbial diversity within the chicken gut microbiome revealed by metagenomics and culture.</title>
        <authorList>
            <person name="Gilroy R."/>
            <person name="Ravi A."/>
            <person name="Getino M."/>
            <person name="Pursley I."/>
            <person name="Horton D.L."/>
            <person name="Alikhan N.F."/>
            <person name="Baker D."/>
            <person name="Gharbi K."/>
            <person name="Hall N."/>
            <person name="Watson M."/>
            <person name="Adriaenssens E.M."/>
            <person name="Foster-Nyarko E."/>
            <person name="Jarju S."/>
            <person name="Secka A."/>
            <person name="Antonio M."/>
            <person name="Oren A."/>
            <person name="Chaudhuri R.R."/>
            <person name="La Ragione R."/>
            <person name="Hildebrand F."/>
            <person name="Pallen M.J."/>
        </authorList>
    </citation>
    <scope>NUCLEOTIDE SEQUENCE</scope>
    <source>
        <strain evidence="4">1193</strain>
    </source>
</reference>
<keyword evidence="2" id="KW-1133">Transmembrane helix</keyword>
<feature type="transmembrane region" description="Helical" evidence="2">
    <location>
        <begin position="6"/>
        <end position="29"/>
    </location>
</feature>
<gene>
    <name evidence="4" type="ORF">H9854_00125</name>
</gene>
<evidence type="ECO:0000259" key="3">
    <source>
        <dbReference type="PROSITE" id="PS51352"/>
    </source>
</evidence>
<dbReference type="Pfam" id="PF01790">
    <property type="entry name" value="LGT"/>
    <property type="match status" value="1"/>
</dbReference>
<dbReference type="Pfam" id="PF00578">
    <property type="entry name" value="AhpC-TSA"/>
    <property type="match status" value="1"/>
</dbReference>
<dbReference type="GO" id="GO:0042158">
    <property type="term" value="P:lipoprotein biosynthetic process"/>
    <property type="evidence" value="ECO:0007669"/>
    <property type="project" value="InterPro"/>
</dbReference>
<dbReference type="CDD" id="cd02966">
    <property type="entry name" value="TlpA_like_family"/>
    <property type="match status" value="1"/>
</dbReference>
<feature type="domain" description="Thioredoxin" evidence="3">
    <location>
        <begin position="130"/>
        <end position="267"/>
    </location>
</feature>
<proteinExistence type="predicted"/>